<keyword evidence="3" id="KW-1185">Reference proteome</keyword>
<keyword evidence="1" id="KW-1133">Transmembrane helix</keyword>
<organism evidence="2 3">
    <name type="scientific">Sphaerotilus uruguayifluvii</name>
    <dbReference type="NCBI Taxonomy" id="2735897"/>
    <lineage>
        <taxon>Bacteria</taxon>
        <taxon>Pseudomonadati</taxon>
        <taxon>Pseudomonadota</taxon>
        <taxon>Betaproteobacteria</taxon>
        <taxon>Burkholderiales</taxon>
        <taxon>Sphaerotilaceae</taxon>
        <taxon>Sphaerotilus</taxon>
    </lineage>
</organism>
<protein>
    <submittedName>
        <fullName evidence="2">General secretion pathway protein M</fullName>
    </submittedName>
</protein>
<feature type="transmembrane region" description="Helical" evidence="1">
    <location>
        <begin position="32"/>
        <end position="55"/>
    </location>
</feature>
<accession>A0ABX2G686</accession>
<keyword evidence="1" id="KW-0812">Transmembrane</keyword>
<evidence type="ECO:0000313" key="2">
    <source>
        <dbReference type="EMBL" id="NRT56903.1"/>
    </source>
</evidence>
<reference evidence="2 3" key="1">
    <citation type="submission" date="2020-05" db="EMBL/GenBank/DDBJ databases">
        <title>Genomic Encyclopedia of Type Strains, Phase IV (KMG-V): Genome sequencing to study the core and pangenomes of soil and plant-associated prokaryotes.</title>
        <authorList>
            <person name="Whitman W."/>
        </authorList>
    </citation>
    <scope>NUCLEOTIDE SEQUENCE [LARGE SCALE GENOMIC DNA]</scope>
    <source>
        <strain evidence="2 3">C29</strain>
    </source>
</reference>
<dbReference type="InterPro" id="IPR007690">
    <property type="entry name" value="T2SS_GspM"/>
</dbReference>
<evidence type="ECO:0000313" key="3">
    <source>
        <dbReference type="Proteomes" id="UP001516061"/>
    </source>
</evidence>
<dbReference type="RefSeq" id="WP_173805918.1">
    <property type="nucleotide sequence ID" value="NZ_JABSNM010000011.1"/>
</dbReference>
<gene>
    <name evidence="2" type="ORF">HNQ01_002652</name>
</gene>
<keyword evidence="1" id="KW-0472">Membrane</keyword>
<name>A0ABX2G686_9BURK</name>
<comment type="caution">
    <text evidence="2">The sequence shown here is derived from an EMBL/GenBank/DDBJ whole genome shotgun (WGS) entry which is preliminary data.</text>
</comment>
<proteinExistence type="predicted"/>
<dbReference type="Pfam" id="PF04612">
    <property type="entry name" value="T2SSM"/>
    <property type="match status" value="1"/>
</dbReference>
<dbReference type="EMBL" id="JABSNM010000011">
    <property type="protein sequence ID" value="NRT56903.1"/>
    <property type="molecule type" value="Genomic_DNA"/>
</dbReference>
<dbReference type="Proteomes" id="UP001516061">
    <property type="component" value="Unassembled WGS sequence"/>
</dbReference>
<evidence type="ECO:0000256" key="1">
    <source>
        <dbReference type="SAM" id="Phobius"/>
    </source>
</evidence>
<sequence length="171" mass="18180">MPKDSPSPFETLRRQAEPLRQRWLTLAPRERVGLGLAALALGLFLLWSVAVAPALRSLSSAPARLAEIDTRLARMRHLAAEAGELRAQPPVAPPQAEAALQSATQRLGAVAKLQGSGERITVQFTAIEPAALAAWLDEVRSAARARVVEAQLGRIGNGYSGSVVLTLAPPQ</sequence>